<dbReference type="Gene3D" id="1.10.10.10">
    <property type="entry name" value="Winged helix-like DNA-binding domain superfamily/Winged helix DNA-binding domain"/>
    <property type="match status" value="1"/>
</dbReference>
<keyword evidence="3" id="KW-1185">Reference proteome</keyword>
<protein>
    <submittedName>
        <fullName evidence="2">Uncharacterized protein</fullName>
    </submittedName>
</protein>
<sequence length="88" mass="10296">MQVILTPEDDKSLRQFIRELITSELQEARLDVGMDRPLNQKEIAEYLGVSTTTIREWEGMGMPFGSLGERTKYYDRNACKKWVLEQKL</sequence>
<gene>
    <name evidence="2" type="ORF">E4031_04620</name>
    <name evidence="1" type="ORF">E4Z98_02440</name>
</gene>
<evidence type="ECO:0000313" key="1">
    <source>
        <dbReference type="EMBL" id="QCA28227.1"/>
    </source>
</evidence>
<dbReference type="Proteomes" id="UP000297725">
    <property type="component" value="Unassembled WGS sequence"/>
</dbReference>
<dbReference type="SUPFAM" id="SSF46955">
    <property type="entry name" value="Putative DNA-binding domain"/>
    <property type="match status" value="1"/>
</dbReference>
<dbReference type="InterPro" id="IPR036388">
    <property type="entry name" value="WH-like_DNA-bd_sf"/>
</dbReference>
<evidence type="ECO:0000313" key="3">
    <source>
        <dbReference type="Proteomes" id="UP000296883"/>
    </source>
</evidence>
<proteinExistence type="predicted"/>
<organism evidence="2 4">
    <name type="scientific">Vagococcus xieshaowenii</name>
    <dbReference type="NCBI Taxonomy" id="2562451"/>
    <lineage>
        <taxon>Bacteria</taxon>
        <taxon>Bacillati</taxon>
        <taxon>Bacillota</taxon>
        <taxon>Bacilli</taxon>
        <taxon>Lactobacillales</taxon>
        <taxon>Enterococcaceae</taxon>
        <taxon>Vagococcus</taxon>
    </lineage>
</organism>
<reference evidence="2 4" key="1">
    <citation type="submission" date="2019-03" db="EMBL/GenBank/DDBJ databases">
        <title>Vagococcus sp. was isolated fron gut of Carduelis flavirostris.</title>
        <authorList>
            <person name="Ge Y."/>
        </authorList>
    </citation>
    <scope>NUCLEOTIDE SEQUENCE [LARGE SCALE GENOMIC DNA]</scope>
    <source>
        <strain evidence="2 4">CF-210</strain>
    </source>
</reference>
<evidence type="ECO:0000313" key="4">
    <source>
        <dbReference type="Proteomes" id="UP000297725"/>
    </source>
</evidence>
<name>A0AAJ5EEG4_9ENTE</name>
<accession>A0AAJ5EEG4</accession>
<dbReference type="InterPro" id="IPR009061">
    <property type="entry name" value="DNA-bd_dom_put_sf"/>
</dbReference>
<dbReference type="AlphaFoldDB" id="A0AAJ5EEG4"/>
<reference evidence="1 3" key="2">
    <citation type="journal article" date="2020" name="Int. J. Syst. Evol. Microbiol.">
        <title>Vagococcus xieshaowenii sp. nov., isolated from snow finch (Montifringilla taczanowskii) cloacal content.</title>
        <authorList>
            <person name="Ge Y."/>
            <person name="Yang J."/>
            <person name="Lai X.H."/>
            <person name="Zhang G."/>
            <person name="Jin D."/>
            <person name="Lu S."/>
            <person name="Wang B."/>
            <person name="Huang Y."/>
            <person name="Huang Y."/>
            <person name="Ren Z."/>
            <person name="Zhang X."/>
            <person name="Xu J."/>
        </authorList>
    </citation>
    <scope>NUCLEOTIDE SEQUENCE [LARGE SCALE GENOMIC DNA]</scope>
    <source>
        <strain evidence="1">Personal::cf-49</strain>
        <strain evidence="3">personal::cf-49</strain>
    </source>
</reference>
<dbReference type="Proteomes" id="UP000296883">
    <property type="component" value="Chromosome"/>
</dbReference>
<dbReference type="EMBL" id="CP038865">
    <property type="protein sequence ID" value="QCA28227.1"/>
    <property type="molecule type" value="Genomic_DNA"/>
</dbReference>
<dbReference type="EMBL" id="SRHU01000018">
    <property type="protein sequence ID" value="TFZ41882.1"/>
    <property type="molecule type" value="Genomic_DNA"/>
</dbReference>
<dbReference type="RefSeq" id="WP_135254270.1">
    <property type="nucleotide sequence ID" value="NZ_CP038865.1"/>
</dbReference>
<evidence type="ECO:0000313" key="2">
    <source>
        <dbReference type="EMBL" id="TFZ41882.1"/>
    </source>
</evidence>